<dbReference type="AlphaFoldDB" id="A0A2M9BB40"/>
<comment type="caution">
    <text evidence="1">The sequence shown here is derived from an EMBL/GenBank/DDBJ whole genome shotgun (WGS) entry which is preliminary data.</text>
</comment>
<evidence type="ECO:0000313" key="2">
    <source>
        <dbReference type="Proteomes" id="UP000230161"/>
    </source>
</evidence>
<organism evidence="1 2">
    <name type="scientific">Compostimonas suwonensis</name>
    <dbReference type="NCBI Taxonomy" id="1048394"/>
    <lineage>
        <taxon>Bacteria</taxon>
        <taxon>Bacillati</taxon>
        <taxon>Actinomycetota</taxon>
        <taxon>Actinomycetes</taxon>
        <taxon>Micrococcales</taxon>
        <taxon>Microbacteriaceae</taxon>
        <taxon>Compostimonas</taxon>
    </lineage>
</organism>
<accession>A0A2M9BB40</accession>
<protein>
    <submittedName>
        <fullName evidence="1">Uncharacterized protein</fullName>
    </submittedName>
</protein>
<dbReference type="Proteomes" id="UP000230161">
    <property type="component" value="Unassembled WGS sequence"/>
</dbReference>
<reference evidence="1 2" key="1">
    <citation type="submission" date="2017-11" db="EMBL/GenBank/DDBJ databases">
        <title>Genomic Encyclopedia of Archaeal and Bacterial Type Strains, Phase II (KMG-II): From Individual Species to Whole Genera.</title>
        <authorList>
            <person name="Goeker M."/>
        </authorList>
    </citation>
    <scope>NUCLEOTIDE SEQUENCE [LARGE SCALE GENOMIC DNA]</scope>
    <source>
        <strain evidence="1 2">DSM 25625</strain>
    </source>
</reference>
<keyword evidence="2" id="KW-1185">Reference proteome</keyword>
<name>A0A2M9BB40_9MICO</name>
<evidence type="ECO:0000313" key="1">
    <source>
        <dbReference type="EMBL" id="PJJ55162.1"/>
    </source>
</evidence>
<sequence>MNWTNPEDVHDSTIGPITIDWDNGAVEIPLKIANDVTGTIIAQGLRLLVMPRMHPWGPARTVYELSINGEDWPDATSVQILAQTGDNISIEADTFEYIVNSDERPIAESEAV</sequence>
<dbReference type="EMBL" id="PGFB01000008">
    <property type="protein sequence ID" value="PJJ55162.1"/>
    <property type="molecule type" value="Genomic_DNA"/>
</dbReference>
<proteinExistence type="predicted"/>
<gene>
    <name evidence="1" type="ORF">CLV54_3502</name>
</gene>